<evidence type="ECO:0000256" key="5">
    <source>
        <dbReference type="ARBA" id="ARBA00022989"/>
    </source>
</evidence>
<keyword evidence="9" id="KW-0762">Sugar transport</keyword>
<reference evidence="9 10" key="1">
    <citation type="submission" date="2016-10" db="EMBL/GenBank/DDBJ databases">
        <authorList>
            <person name="de Groot N.N."/>
        </authorList>
    </citation>
    <scope>NUCLEOTIDE SEQUENCE [LARGE SCALE GENOMIC DNA]</scope>
    <source>
        <strain evidence="9 10">DSM 21800</strain>
    </source>
</reference>
<dbReference type="Pfam" id="PF00528">
    <property type="entry name" value="BPD_transp_1"/>
    <property type="match status" value="1"/>
</dbReference>
<dbReference type="GO" id="GO:0005886">
    <property type="term" value="C:plasma membrane"/>
    <property type="evidence" value="ECO:0007669"/>
    <property type="project" value="UniProtKB-SubCell"/>
</dbReference>
<feature type="domain" description="ABC transmembrane type-1" evidence="8">
    <location>
        <begin position="68"/>
        <end position="262"/>
    </location>
</feature>
<dbReference type="Proteomes" id="UP000199103">
    <property type="component" value="Chromosome I"/>
</dbReference>
<feature type="transmembrane region" description="Helical" evidence="7">
    <location>
        <begin position="137"/>
        <end position="158"/>
    </location>
</feature>
<comment type="similarity">
    <text evidence="7">Belongs to the binding-protein-dependent transport system permease family.</text>
</comment>
<dbReference type="PANTHER" id="PTHR43744:SF12">
    <property type="entry name" value="ABC TRANSPORTER PERMEASE PROTEIN MG189-RELATED"/>
    <property type="match status" value="1"/>
</dbReference>
<keyword evidence="6 7" id="KW-0472">Membrane</keyword>
<evidence type="ECO:0000256" key="3">
    <source>
        <dbReference type="ARBA" id="ARBA00022475"/>
    </source>
</evidence>
<feature type="transmembrane region" description="Helical" evidence="7">
    <location>
        <begin position="241"/>
        <end position="262"/>
    </location>
</feature>
<gene>
    <name evidence="9" type="ORF">SAMN04489812_5093</name>
</gene>
<keyword evidence="4 7" id="KW-0812">Transmembrane</keyword>
<keyword evidence="5 7" id="KW-1133">Transmembrane helix</keyword>
<feature type="transmembrane region" description="Helical" evidence="7">
    <location>
        <begin position="103"/>
        <end position="125"/>
    </location>
</feature>
<dbReference type="PROSITE" id="PS50928">
    <property type="entry name" value="ABC_TM1"/>
    <property type="match status" value="1"/>
</dbReference>
<keyword evidence="2 7" id="KW-0813">Transport</keyword>
<protein>
    <submittedName>
        <fullName evidence="9">Multiple sugar transport system permease protein</fullName>
    </submittedName>
</protein>
<dbReference type="InterPro" id="IPR000515">
    <property type="entry name" value="MetI-like"/>
</dbReference>
<dbReference type="PANTHER" id="PTHR43744">
    <property type="entry name" value="ABC TRANSPORTER PERMEASE PROTEIN MG189-RELATED-RELATED"/>
    <property type="match status" value="1"/>
</dbReference>
<evidence type="ECO:0000256" key="6">
    <source>
        <dbReference type="ARBA" id="ARBA00023136"/>
    </source>
</evidence>
<dbReference type="GO" id="GO:0055085">
    <property type="term" value="P:transmembrane transport"/>
    <property type="evidence" value="ECO:0007669"/>
    <property type="project" value="InterPro"/>
</dbReference>
<feature type="transmembrane region" description="Helical" evidence="7">
    <location>
        <begin position="179"/>
        <end position="201"/>
    </location>
</feature>
<evidence type="ECO:0000256" key="1">
    <source>
        <dbReference type="ARBA" id="ARBA00004651"/>
    </source>
</evidence>
<evidence type="ECO:0000256" key="7">
    <source>
        <dbReference type="RuleBase" id="RU363032"/>
    </source>
</evidence>
<dbReference type="Gene3D" id="1.10.3720.10">
    <property type="entry name" value="MetI-like"/>
    <property type="match status" value="1"/>
</dbReference>
<evidence type="ECO:0000259" key="8">
    <source>
        <dbReference type="PROSITE" id="PS50928"/>
    </source>
</evidence>
<keyword evidence="10" id="KW-1185">Reference proteome</keyword>
<dbReference type="EMBL" id="LT629772">
    <property type="protein sequence ID" value="SDT30669.1"/>
    <property type="molecule type" value="Genomic_DNA"/>
</dbReference>
<comment type="subcellular location">
    <subcellularLocation>
        <location evidence="1 7">Cell membrane</location>
        <topology evidence="1 7">Multi-pass membrane protein</topology>
    </subcellularLocation>
</comment>
<evidence type="ECO:0000256" key="4">
    <source>
        <dbReference type="ARBA" id="ARBA00022692"/>
    </source>
</evidence>
<dbReference type="RefSeq" id="WP_091528799.1">
    <property type="nucleotide sequence ID" value="NZ_LT629772.1"/>
</dbReference>
<dbReference type="STRING" id="630515.SAMN04489812_5093"/>
<accession>A0A1H1ZAN1</accession>
<evidence type="ECO:0000313" key="10">
    <source>
        <dbReference type="Proteomes" id="UP000199103"/>
    </source>
</evidence>
<evidence type="ECO:0000256" key="2">
    <source>
        <dbReference type="ARBA" id="ARBA00022448"/>
    </source>
</evidence>
<dbReference type="AlphaFoldDB" id="A0A1H1ZAN1"/>
<dbReference type="OrthoDB" id="61122at2"/>
<dbReference type="SUPFAM" id="SSF161098">
    <property type="entry name" value="MetI-like"/>
    <property type="match status" value="1"/>
</dbReference>
<keyword evidence="3" id="KW-1003">Cell membrane</keyword>
<evidence type="ECO:0000313" key="9">
    <source>
        <dbReference type="EMBL" id="SDT30669.1"/>
    </source>
</evidence>
<dbReference type="CDD" id="cd06261">
    <property type="entry name" value="TM_PBP2"/>
    <property type="match status" value="1"/>
</dbReference>
<organism evidence="9 10">
    <name type="scientific">Microlunatus soli</name>
    <dbReference type="NCBI Taxonomy" id="630515"/>
    <lineage>
        <taxon>Bacteria</taxon>
        <taxon>Bacillati</taxon>
        <taxon>Actinomycetota</taxon>
        <taxon>Actinomycetes</taxon>
        <taxon>Propionibacteriales</taxon>
        <taxon>Propionibacteriaceae</taxon>
        <taxon>Microlunatus</taxon>
    </lineage>
</organism>
<feature type="transmembrane region" description="Helical" evidence="7">
    <location>
        <begin position="7"/>
        <end position="28"/>
    </location>
</feature>
<sequence length="277" mass="29680">MSVASKTLRYLGLGVGAIVFLFPFWYMLIGSLQKSPDSGLSSLLPIPGHLTLHNFAQMNGFINVGRSLVNSGIYTAGVLVCTLFFGMLVGYALATLQFRGRGVVFAAALLVQVVPFQLLMIPLYVMVTVSYGLSDSFAGMILPSAISSGAVIIFRQFFVSLPKDLFESARMDGAGEFRILASIAVPLARPALLTVALTTFIGPWNEFLWPFLITKDPDKQPLAVALANFMGTLQPTLTNPYGALLAGGAALAVPVIVLFVIFQRHFVQNDVSAGVKG</sequence>
<dbReference type="InterPro" id="IPR035906">
    <property type="entry name" value="MetI-like_sf"/>
</dbReference>
<name>A0A1H1ZAN1_9ACTN</name>
<feature type="transmembrane region" description="Helical" evidence="7">
    <location>
        <begin position="73"/>
        <end position="96"/>
    </location>
</feature>
<proteinExistence type="inferred from homology"/>